<feature type="transmembrane region" description="Helical" evidence="7">
    <location>
        <begin position="331"/>
        <end position="352"/>
    </location>
</feature>
<dbReference type="EC" id="2.7.13.3" evidence="2"/>
<sequence>MFGFVQFNEVQISDFQNVTIDSDTEIVLDKDWEFYWDELITPGNFDNKTFKLVSLDNWTKLQLTDSEKLPSFGYATYRLKFSITEDRPNTSLYIPAAYAASKLWINGKLVSEIGHVGTTKETTLHRRFSQLVTLDDHETAFEIVLQVANFYHHKGGITEPLLIASSTYLQKKKSKRIVADMIFISSLSFIGIFFLLFFLFYWNKDRAVLYFGSLCVSLAYMALSDRYAPFAELFESASWIVLTKIEYISLFLAGLTASLFFNTIFSNHTHKVYAKIMTYGFGMLALLAIFLPRPHFTRLLTPFFGLMILNLIYVFYVIIRAIIIGERQKSFLLLVSMLLGSFVFAAHIFFFLGENINAIVYVNSGYVVTFLLLSMLLMMRFSNSFKELEKTKEFALAQKKEISLKSQELSKMNLELKEHLRQLEKSNAELDSFNHIVSHDLKAPLIAINTIVSFIEEDIDEAQLQNEETTQNFKLLKDRVSKMYALINDLLEYSKITKGKKSKESFFLNDLLNEIVAIINTENKHIINLPEKNIEIYTNKIELKHVFQNLVQNAVKHNNKEKAIITISFSKKTNEYVFAVSDNGPGIEPKYHSKIFEMFSQLNVNNEIESTGIGLSIVKKIVSENHGTIAVSSEKNKGATIEFSWRT</sequence>
<evidence type="ECO:0000313" key="10">
    <source>
        <dbReference type="Proteomes" id="UP000002945"/>
    </source>
</evidence>
<organism evidence="9 10">
    <name type="scientific">Kordia algicida OT-1</name>
    <dbReference type="NCBI Taxonomy" id="391587"/>
    <lineage>
        <taxon>Bacteria</taxon>
        <taxon>Pseudomonadati</taxon>
        <taxon>Bacteroidota</taxon>
        <taxon>Flavobacteriia</taxon>
        <taxon>Flavobacteriales</taxon>
        <taxon>Flavobacteriaceae</taxon>
        <taxon>Kordia</taxon>
    </lineage>
</organism>
<dbReference type="Pfam" id="PF07695">
    <property type="entry name" value="7TMR-DISM_7TM"/>
    <property type="match status" value="1"/>
</dbReference>
<dbReference type="Pfam" id="PF00512">
    <property type="entry name" value="HisKA"/>
    <property type="match status" value="1"/>
</dbReference>
<feature type="transmembrane region" description="Helical" evidence="7">
    <location>
        <begin position="358"/>
        <end position="378"/>
    </location>
</feature>
<dbReference type="Proteomes" id="UP000002945">
    <property type="component" value="Unassembled WGS sequence"/>
</dbReference>
<evidence type="ECO:0000256" key="1">
    <source>
        <dbReference type="ARBA" id="ARBA00000085"/>
    </source>
</evidence>
<keyword evidence="7" id="KW-0812">Transmembrane</keyword>
<dbReference type="InterPro" id="IPR036890">
    <property type="entry name" value="HATPase_C_sf"/>
</dbReference>
<feature type="transmembrane region" description="Helical" evidence="7">
    <location>
        <begin position="208"/>
        <end position="227"/>
    </location>
</feature>
<dbReference type="InterPro" id="IPR008979">
    <property type="entry name" value="Galactose-bd-like_sf"/>
</dbReference>
<keyword evidence="3" id="KW-0597">Phosphoprotein</keyword>
<dbReference type="InterPro" id="IPR003594">
    <property type="entry name" value="HATPase_dom"/>
</dbReference>
<evidence type="ECO:0000256" key="4">
    <source>
        <dbReference type="ARBA" id="ARBA00022679"/>
    </source>
</evidence>
<dbReference type="eggNOG" id="COG5002">
    <property type="taxonomic scope" value="Bacteria"/>
</dbReference>
<keyword evidence="5 9" id="KW-0418">Kinase</keyword>
<keyword evidence="10" id="KW-1185">Reference proteome</keyword>
<dbReference type="SMART" id="SM00388">
    <property type="entry name" value="HisKA"/>
    <property type="match status" value="1"/>
</dbReference>
<dbReference type="PANTHER" id="PTHR43304:SF1">
    <property type="entry name" value="PAC DOMAIN-CONTAINING PROTEIN"/>
    <property type="match status" value="1"/>
</dbReference>
<reference evidence="9 10" key="1">
    <citation type="journal article" date="2011" name="J. Bacteriol.">
        <title>Genome sequence of the algicidal bacterium Kordia algicida OT-1.</title>
        <authorList>
            <person name="Lee H.S."/>
            <person name="Kang S.G."/>
            <person name="Kwon K.K."/>
            <person name="Lee J.H."/>
            <person name="Kim S.J."/>
        </authorList>
    </citation>
    <scope>NUCLEOTIDE SEQUENCE [LARGE SCALE GENOMIC DNA]</scope>
    <source>
        <strain evidence="9 10">OT-1</strain>
    </source>
</reference>
<evidence type="ECO:0000259" key="8">
    <source>
        <dbReference type="PROSITE" id="PS50109"/>
    </source>
</evidence>
<name>A9E0N0_9FLAO</name>
<dbReference type="Gene3D" id="2.60.120.260">
    <property type="entry name" value="Galactose-binding domain-like"/>
    <property type="match status" value="1"/>
</dbReference>
<dbReference type="AlphaFoldDB" id="A9E0N0"/>
<dbReference type="InterPro" id="IPR003661">
    <property type="entry name" value="HisK_dim/P_dom"/>
</dbReference>
<evidence type="ECO:0000256" key="5">
    <source>
        <dbReference type="ARBA" id="ARBA00022777"/>
    </source>
</evidence>
<dbReference type="HOGENOM" id="CLU_011115_3_0_10"/>
<dbReference type="Pfam" id="PF02518">
    <property type="entry name" value="HATPase_c"/>
    <property type="match status" value="1"/>
</dbReference>
<dbReference type="SUPFAM" id="SSF49785">
    <property type="entry name" value="Galactose-binding domain-like"/>
    <property type="match status" value="1"/>
</dbReference>
<dbReference type="InterPro" id="IPR004358">
    <property type="entry name" value="Sig_transdc_His_kin-like_C"/>
</dbReference>
<keyword evidence="6" id="KW-0175">Coiled coil</keyword>
<feature type="transmembrane region" description="Helical" evidence="7">
    <location>
        <begin position="272"/>
        <end position="293"/>
    </location>
</feature>
<evidence type="ECO:0000313" key="9">
    <source>
        <dbReference type="EMBL" id="EDP95901.1"/>
    </source>
</evidence>
<comment type="caution">
    <text evidence="9">The sequence shown here is derived from an EMBL/GenBank/DDBJ whole genome shotgun (WGS) entry which is preliminary data.</text>
</comment>
<dbReference type="STRING" id="391587.KAOT1_05837"/>
<gene>
    <name evidence="9" type="ORF">KAOT1_05837</name>
</gene>
<protein>
    <recommendedName>
        <fullName evidence="2">histidine kinase</fullName>
        <ecNumber evidence="2">2.7.13.3</ecNumber>
    </recommendedName>
</protein>
<feature type="transmembrane region" description="Helical" evidence="7">
    <location>
        <begin position="299"/>
        <end position="319"/>
    </location>
</feature>
<feature type="transmembrane region" description="Helical" evidence="7">
    <location>
        <begin position="181"/>
        <end position="201"/>
    </location>
</feature>
<keyword evidence="7" id="KW-0472">Membrane</keyword>
<evidence type="ECO:0000256" key="6">
    <source>
        <dbReference type="SAM" id="Coils"/>
    </source>
</evidence>
<dbReference type="Gene3D" id="3.30.565.10">
    <property type="entry name" value="Histidine kinase-like ATPase, C-terminal domain"/>
    <property type="match status" value="1"/>
</dbReference>
<dbReference type="InterPro" id="IPR011623">
    <property type="entry name" value="7TMR_DISM_rcpt_extracell_dom1"/>
</dbReference>
<keyword evidence="4" id="KW-0808">Transferase</keyword>
<dbReference type="Gene3D" id="1.10.287.130">
    <property type="match status" value="1"/>
</dbReference>
<keyword evidence="7" id="KW-1133">Transmembrane helix</keyword>
<proteinExistence type="predicted"/>
<dbReference type="EMBL" id="ABIB01000006">
    <property type="protein sequence ID" value="EDP95901.1"/>
    <property type="molecule type" value="Genomic_DNA"/>
</dbReference>
<evidence type="ECO:0000256" key="7">
    <source>
        <dbReference type="SAM" id="Phobius"/>
    </source>
</evidence>
<accession>A9E0N0</accession>
<dbReference type="CDD" id="cd00075">
    <property type="entry name" value="HATPase"/>
    <property type="match status" value="1"/>
</dbReference>
<dbReference type="PANTHER" id="PTHR43304">
    <property type="entry name" value="PHYTOCHROME-LIKE PROTEIN CPH1"/>
    <property type="match status" value="1"/>
</dbReference>
<evidence type="ECO:0000256" key="2">
    <source>
        <dbReference type="ARBA" id="ARBA00012438"/>
    </source>
</evidence>
<feature type="coiled-coil region" evidence="6">
    <location>
        <begin position="385"/>
        <end position="479"/>
    </location>
</feature>
<dbReference type="SUPFAM" id="SSF55874">
    <property type="entry name" value="ATPase domain of HSP90 chaperone/DNA topoisomerase II/histidine kinase"/>
    <property type="match status" value="1"/>
</dbReference>
<dbReference type="PROSITE" id="PS50109">
    <property type="entry name" value="HIS_KIN"/>
    <property type="match status" value="1"/>
</dbReference>
<feature type="transmembrane region" description="Helical" evidence="7">
    <location>
        <begin position="247"/>
        <end position="265"/>
    </location>
</feature>
<dbReference type="SMART" id="SM00387">
    <property type="entry name" value="HATPase_c"/>
    <property type="match status" value="1"/>
</dbReference>
<dbReference type="InterPro" id="IPR005467">
    <property type="entry name" value="His_kinase_dom"/>
</dbReference>
<dbReference type="InterPro" id="IPR036097">
    <property type="entry name" value="HisK_dim/P_sf"/>
</dbReference>
<dbReference type="GO" id="GO:0000155">
    <property type="term" value="F:phosphorelay sensor kinase activity"/>
    <property type="evidence" value="ECO:0007669"/>
    <property type="project" value="InterPro"/>
</dbReference>
<evidence type="ECO:0000256" key="3">
    <source>
        <dbReference type="ARBA" id="ARBA00022553"/>
    </source>
</evidence>
<feature type="domain" description="Histidine kinase" evidence="8">
    <location>
        <begin position="436"/>
        <end position="647"/>
    </location>
</feature>
<dbReference type="InterPro" id="IPR052162">
    <property type="entry name" value="Sensor_kinase/Photoreceptor"/>
</dbReference>
<dbReference type="CDD" id="cd00082">
    <property type="entry name" value="HisKA"/>
    <property type="match status" value="1"/>
</dbReference>
<dbReference type="SUPFAM" id="SSF47384">
    <property type="entry name" value="Homodimeric domain of signal transducing histidine kinase"/>
    <property type="match status" value="1"/>
</dbReference>
<dbReference type="PRINTS" id="PR00344">
    <property type="entry name" value="BCTRLSENSOR"/>
</dbReference>
<comment type="catalytic activity">
    <reaction evidence="1">
        <text>ATP + protein L-histidine = ADP + protein N-phospho-L-histidine.</text>
        <dbReference type="EC" id="2.7.13.3"/>
    </reaction>
</comment>